<dbReference type="EMBL" id="GBXM01082192">
    <property type="protein sequence ID" value="JAH26385.1"/>
    <property type="molecule type" value="Transcribed_RNA"/>
</dbReference>
<dbReference type="AlphaFoldDB" id="A0A0E9RD40"/>
<accession>A0A0E9RD40</accession>
<evidence type="ECO:0000313" key="1">
    <source>
        <dbReference type="EMBL" id="JAH26385.1"/>
    </source>
</evidence>
<protein>
    <submittedName>
        <fullName evidence="1">Uncharacterized protein</fullName>
    </submittedName>
</protein>
<name>A0A0E9RD40_ANGAN</name>
<organism evidence="1">
    <name type="scientific">Anguilla anguilla</name>
    <name type="common">European freshwater eel</name>
    <name type="synonym">Muraena anguilla</name>
    <dbReference type="NCBI Taxonomy" id="7936"/>
    <lineage>
        <taxon>Eukaryota</taxon>
        <taxon>Metazoa</taxon>
        <taxon>Chordata</taxon>
        <taxon>Craniata</taxon>
        <taxon>Vertebrata</taxon>
        <taxon>Euteleostomi</taxon>
        <taxon>Actinopterygii</taxon>
        <taxon>Neopterygii</taxon>
        <taxon>Teleostei</taxon>
        <taxon>Anguilliformes</taxon>
        <taxon>Anguillidae</taxon>
        <taxon>Anguilla</taxon>
    </lineage>
</organism>
<sequence length="44" mass="5140">MWAVDCLFCDPIYNQQVLFFVPILTSSHYGNGSYTHSQFVLFCF</sequence>
<proteinExistence type="predicted"/>
<reference evidence="1" key="2">
    <citation type="journal article" date="2015" name="Fish Shellfish Immunol.">
        <title>Early steps in the European eel (Anguilla anguilla)-Vibrio vulnificus interaction in the gills: Role of the RtxA13 toxin.</title>
        <authorList>
            <person name="Callol A."/>
            <person name="Pajuelo D."/>
            <person name="Ebbesson L."/>
            <person name="Teles M."/>
            <person name="MacKenzie S."/>
            <person name="Amaro C."/>
        </authorList>
    </citation>
    <scope>NUCLEOTIDE SEQUENCE</scope>
</reference>
<reference evidence="1" key="1">
    <citation type="submission" date="2014-11" db="EMBL/GenBank/DDBJ databases">
        <authorList>
            <person name="Amaro Gonzalez C."/>
        </authorList>
    </citation>
    <scope>NUCLEOTIDE SEQUENCE</scope>
</reference>